<dbReference type="Gene3D" id="3.40.50.300">
    <property type="entry name" value="P-loop containing nucleotide triphosphate hydrolases"/>
    <property type="match status" value="1"/>
</dbReference>
<accession>A0A0F9JHF4</accession>
<sequence length="286" mass="32835">MSEPKIVGYGDHGLGPDFEKTVIQAVLKNPEFMGKFRPVVSPDAFIDDTNKFIVRMVHEYYDKYNEHPINGTLSDMVRHSLFRNKADAISIIENATPCENLSYVQDRIINWAKWTAIEEVLNLEIKNPNELSNSIQRASKVGDDLLFSHTSLDTDTEYERKKVIPTPWEWLNDQLEGGPEIGDLCVVLTIISGGKTTILCNIVRHALNLGKSVIYFTFEDGERKIKRRIMQTVCKMTKKEMLKEAEKQNKYNSQNTLNQYLPILESKGFIKSTKDKREKVYTLKPS</sequence>
<dbReference type="InterPro" id="IPR027417">
    <property type="entry name" value="P-loop_NTPase"/>
</dbReference>
<evidence type="ECO:0000313" key="1">
    <source>
        <dbReference type="EMBL" id="KKM69018.1"/>
    </source>
</evidence>
<dbReference type="EMBL" id="LAZR01010063">
    <property type="protein sequence ID" value="KKM69018.1"/>
    <property type="molecule type" value="Genomic_DNA"/>
</dbReference>
<reference evidence="1" key="1">
    <citation type="journal article" date="2015" name="Nature">
        <title>Complex archaea that bridge the gap between prokaryotes and eukaryotes.</title>
        <authorList>
            <person name="Spang A."/>
            <person name="Saw J.H."/>
            <person name="Jorgensen S.L."/>
            <person name="Zaremba-Niedzwiedzka K."/>
            <person name="Martijn J."/>
            <person name="Lind A.E."/>
            <person name="van Eijk R."/>
            <person name="Schleper C."/>
            <person name="Guy L."/>
            <person name="Ettema T.J."/>
        </authorList>
    </citation>
    <scope>NUCLEOTIDE SEQUENCE</scope>
</reference>
<dbReference type="SUPFAM" id="SSF52540">
    <property type="entry name" value="P-loop containing nucleoside triphosphate hydrolases"/>
    <property type="match status" value="1"/>
</dbReference>
<name>A0A0F9JHF4_9ZZZZ</name>
<proteinExistence type="predicted"/>
<comment type="caution">
    <text evidence="1">The sequence shown here is derived from an EMBL/GenBank/DDBJ whole genome shotgun (WGS) entry which is preliminary data.</text>
</comment>
<protein>
    <submittedName>
        <fullName evidence="1">Uncharacterized protein</fullName>
    </submittedName>
</protein>
<organism evidence="1">
    <name type="scientific">marine sediment metagenome</name>
    <dbReference type="NCBI Taxonomy" id="412755"/>
    <lineage>
        <taxon>unclassified sequences</taxon>
        <taxon>metagenomes</taxon>
        <taxon>ecological metagenomes</taxon>
    </lineage>
</organism>
<gene>
    <name evidence="1" type="ORF">LCGC14_1455060</name>
</gene>
<dbReference type="AlphaFoldDB" id="A0A0F9JHF4"/>